<dbReference type="PANTHER" id="PTHR37731">
    <property type="entry name" value="PEPTIDE TRANSPORTER FAMILY PROTEIN"/>
    <property type="match status" value="1"/>
</dbReference>
<name>A0AAW2R583_SESRA</name>
<reference evidence="1" key="1">
    <citation type="submission" date="2020-06" db="EMBL/GenBank/DDBJ databases">
        <authorList>
            <person name="Li T."/>
            <person name="Hu X."/>
            <person name="Zhang T."/>
            <person name="Song X."/>
            <person name="Zhang H."/>
            <person name="Dai N."/>
            <person name="Sheng W."/>
            <person name="Hou X."/>
            <person name="Wei L."/>
        </authorList>
    </citation>
    <scope>NUCLEOTIDE SEQUENCE</scope>
    <source>
        <strain evidence="1">G02</strain>
        <tissue evidence="1">Leaf</tissue>
    </source>
</reference>
<gene>
    <name evidence="1" type="ORF">Sradi_3436200</name>
</gene>
<accession>A0AAW2R583</accession>
<evidence type="ECO:0000313" key="1">
    <source>
        <dbReference type="EMBL" id="KAL0375205.1"/>
    </source>
</evidence>
<comment type="caution">
    <text evidence="1">The sequence shown here is derived from an EMBL/GenBank/DDBJ whole genome shotgun (WGS) entry which is preliminary data.</text>
</comment>
<dbReference type="PANTHER" id="PTHR37731:SF1">
    <property type="entry name" value="PEPTIDE TRANSPORTER FAMILY PROTEIN"/>
    <property type="match status" value="1"/>
</dbReference>
<dbReference type="AlphaFoldDB" id="A0AAW2R583"/>
<reference evidence="1" key="2">
    <citation type="journal article" date="2024" name="Plant">
        <title>Genomic evolution and insights into agronomic trait innovations of Sesamum species.</title>
        <authorList>
            <person name="Miao H."/>
            <person name="Wang L."/>
            <person name="Qu L."/>
            <person name="Liu H."/>
            <person name="Sun Y."/>
            <person name="Le M."/>
            <person name="Wang Q."/>
            <person name="Wei S."/>
            <person name="Zheng Y."/>
            <person name="Lin W."/>
            <person name="Duan Y."/>
            <person name="Cao H."/>
            <person name="Xiong S."/>
            <person name="Wang X."/>
            <person name="Wei L."/>
            <person name="Li C."/>
            <person name="Ma Q."/>
            <person name="Ju M."/>
            <person name="Zhao R."/>
            <person name="Li G."/>
            <person name="Mu C."/>
            <person name="Tian Q."/>
            <person name="Mei H."/>
            <person name="Zhang T."/>
            <person name="Gao T."/>
            <person name="Zhang H."/>
        </authorList>
    </citation>
    <scope>NUCLEOTIDE SEQUENCE</scope>
    <source>
        <strain evidence="1">G02</strain>
    </source>
</reference>
<dbReference type="EMBL" id="JACGWJ010000014">
    <property type="protein sequence ID" value="KAL0375205.1"/>
    <property type="molecule type" value="Genomic_DNA"/>
</dbReference>
<organism evidence="1">
    <name type="scientific">Sesamum radiatum</name>
    <name type="common">Black benniseed</name>
    <dbReference type="NCBI Taxonomy" id="300843"/>
    <lineage>
        <taxon>Eukaryota</taxon>
        <taxon>Viridiplantae</taxon>
        <taxon>Streptophyta</taxon>
        <taxon>Embryophyta</taxon>
        <taxon>Tracheophyta</taxon>
        <taxon>Spermatophyta</taxon>
        <taxon>Magnoliopsida</taxon>
        <taxon>eudicotyledons</taxon>
        <taxon>Gunneridae</taxon>
        <taxon>Pentapetalae</taxon>
        <taxon>asterids</taxon>
        <taxon>lamiids</taxon>
        <taxon>Lamiales</taxon>
        <taxon>Pedaliaceae</taxon>
        <taxon>Sesamum</taxon>
    </lineage>
</organism>
<protein>
    <submittedName>
        <fullName evidence="1">Uncharacterized protein</fullName>
    </submittedName>
</protein>
<proteinExistence type="predicted"/>
<sequence length="545" mass="60606">MDSPIAYAVDDKDLDDAALWAVIDSAAAASLSASSTSTSTLKHRTKPLTPIPFPLPSPQPKLPNQARNHHHNFNYNPDGEHVPRTPTTPQPYITDSPETINFAATNCHSPIASAVSYEKTEMRHSLAGQFPTVSLFKEYQNAAMAILEKSDYTMISGNPYIKKSGWRKISFYFNLSYEIKDKTIEFDENRNVARAEFIVRAYMQGGRFSDGWGSCERREKRFLKPNHDIPSTAETRAKNRACQVRLLHPVCQDYELSKTDRLNFGSVIRGKRCKEALEKTALTCYPYPQTSSLLSHELLLLHIIIKSTSKTSSVPAATQAPHPPTPISIAREKTMGEQEEGWPLGLQPLNVRVGLVRNRDLNGSLSFNTLLTSSPISSTDSSSDLDTESTGSFFHDKSITLGSLIGISSILELSRRSTRGRISEPVRKQKNYKTKTWFLSLCSRLNTDAVSMNNTPSLGHFLEAERRAASNYRRNPSPNGYGPDDFSHILDPNSLFVGGHVAPPQSSTLLDSDRERTFSRDLLTHENADGPPLLLSCLCGNLTQY</sequence>